<keyword evidence="2" id="KW-0963">Cytoplasm</keyword>
<dbReference type="Proteomes" id="UP000261540">
    <property type="component" value="Unplaced"/>
</dbReference>
<dbReference type="PROSITE" id="PS50864">
    <property type="entry name" value="SAND"/>
    <property type="match status" value="1"/>
</dbReference>
<evidence type="ECO:0000256" key="1">
    <source>
        <dbReference type="ARBA" id="ARBA00004496"/>
    </source>
</evidence>
<dbReference type="GO" id="GO:0006357">
    <property type="term" value="P:regulation of transcription by RNA polymerase II"/>
    <property type="evidence" value="ECO:0007669"/>
    <property type="project" value="TreeGrafter"/>
</dbReference>
<keyword evidence="4" id="KW-0862">Zinc</keyword>
<keyword evidence="6 10" id="KW-0175">Coiled coil</keyword>
<comment type="subcellular location">
    <subcellularLocation>
        <location evidence="1">Cytoplasm</location>
    </subcellularLocation>
</comment>
<keyword evidence="9" id="KW-0539">Nucleus</keyword>
<evidence type="ECO:0000256" key="7">
    <source>
        <dbReference type="ARBA" id="ARBA00023125"/>
    </source>
</evidence>
<evidence type="ECO:0000259" key="12">
    <source>
        <dbReference type="PROSITE" id="PS50864"/>
    </source>
</evidence>
<keyword evidence="3" id="KW-0479">Metal-binding</keyword>
<dbReference type="Pfam" id="PF01342">
    <property type="entry name" value="SAND"/>
    <property type="match status" value="1"/>
</dbReference>
<evidence type="ECO:0000313" key="14">
    <source>
        <dbReference type="Proteomes" id="UP000261540"/>
    </source>
</evidence>
<dbReference type="SUPFAM" id="SSF63763">
    <property type="entry name" value="SAND domain-like"/>
    <property type="match status" value="1"/>
</dbReference>
<dbReference type="SMART" id="SM00258">
    <property type="entry name" value="SAND"/>
    <property type="match status" value="1"/>
</dbReference>
<keyword evidence="8" id="KW-0804">Transcription</keyword>
<dbReference type="FunFam" id="3.10.390.10:FF:000003">
    <property type="entry name" value="glucocorticoid modulatory element-binding protein 1 isoform X2"/>
    <property type="match status" value="1"/>
</dbReference>
<dbReference type="PANTHER" id="PTHR10417">
    <property type="entry name" value="GLUCOCORTICOID MODULATORY ELEMENT-BINDING PROTEIN"/>
    <property type="match status" value="1"/>
</dbReference>
<evidence type="ECO:0000256" key="4">
    <source>
        <dbReference type="ARBA" id="ARBA00022833"/>
    </source>
</evidence>
<protein>
    <submittedName>
        <fullName evidence="13">Glucocorticoid modulatory element binding protein 2</fullName>
    </submittedName>
</protein>
<feature type="region of interest" description="Disordered" evidence="11">
    <location>
        <begin position="329"/>
        <end position="360"/>
    </location>
</feature>
<sequence length="512" mass="55608">MLMQISQAFSSVGCQRCGQANIAFNLLLRDEVTEDSMEAETEAAAFTATPILEKEAVIAMKLSEEAENMEPEIIYPITCGDSKGVLIWKKFVCPGINIKCVQYNEHLISPKEFVHLSGKSTLKDWKRAIRLNGIMLRKIMDSGELDFYQHSKVCSNTCRSTKIDLVGSRVSFSTQQSTEFVPVTPSSADVNGSPTTFTIEASEDSTEWVTTIGEDTVAFWQGLKDAGLLEEVVEEFQKEVKETLKGLQDRIQQPPLQVNDAVLLNNIVQNFGMLDLVKKVLTSHKSQMDRYREQYTRSLVALEQQCDEHRKRAKELKSKSQHLNNVLMTLSPAPSPPTPKRPRLTRAVSGPTPVSTHLPSQPAQITLASGIPLTQLANFPLDKVMTAIQGSTIGSSSQTATFTATSSPLLGGYTVLATPATGLPSTVEIQPDASNLTVLSTAAIQDGGTIVKVVSPFQLLTLPGLGTTLQNVTGAGSTIVAVPTSSIETVVTQAEETAIIEVKDMDPALEKQ</sequence>
<keyword evidence="5" id="KW-0805">Transcription regulation</keyword>
<feature type="coiled-coil region" evidence="10">
    <location>
        <begin position="292"/>
        <end position="326"/>
    </location>
</feature>
<dbReference type="Gene3D" id="3.10.390.10">
    <property type="entry name" value="SAND domain-like"/>
    <property type="match status" value="1"/>
</dbReference>
<keyword evidence="7" id="KW-0238">DNA-binding</keyword>
<dbReference type="InterPro" id="IPR059099">
    <property type="entry name" value="GMEB1/2/Spe-44_dom"/>
</dbReference>
<dbReference type="AlphaFoldDB" id="A0A3B3RVN8"/>
<name>A0A3B3RVN8_9TELE</name>
<dbReference type="GO" id="GO:0046872">
    <property type="term" value="F:metal ion binding"/>
    <property type="evidence" value="ECO:0007669"/>
    <property type="project" value="UniProtKB-KW"/>
</dbReference>
<dbReference type="GO" id="GO:0005634">
    <property type="term" value="C:nucleus"/>
    <property type="evidence" value="ECO:0007669"/>
    <property type="project" value="TreeGrafter"/>
</dbReference>
<accession>A0A3B3RVN8</accession>
<organism evidence="13 14">
    <name type="scientific">Paramormyrops kingsleyae</name>
    <dbReference type="NCBI Taxonomy" id="1676925"/>
    <lineage>
        <taxon>Eukaryota</taxon>
        <taxon>Metazoa</taxon>
        <taxon>Chordata</taxon>
        <taxon>Craniata</taxon>
        <taxon>Vertebrata</taxon>
        <taxon>Euteleostomi</taxon>
        <taxon>Actinopterygii</taxon>
        <taxon>Neopterygii</taxon>
        <taxon>Teleostei</taxon>
        <taxon>Osteoglossocephala</taxon>
        <taxon>Osteoglossomorpha</taxon>
        <taxon>Osteoglossiformes</taxon>
        <taxon>Mormyridae</taxon>
        <taxon>Paramormyrops</taxon>
    </lineage>
</organism>
<evidence type="ECO:0000256" key="11">
    <source>
        <dbReference type="SAM" id="MobiDB-lite"/>
    </source>
</evidence>
<evidence type="ECO:0000256" key="5">
    <source>
        <dbReference type="ARBA" id="ARBA00023015"/>
    </source>
</evidence>
<reference evidence="13" key="1">
    <citation type="submission" date="2025-08" db="UniProtKB">
        <authorList>
            <consortium name="Ensembl"/>
        </authorList>
    </citation>
    <scope>IDENTIFICATION</scope>
</reference>
<dbReference type="InterPro" id="IPR000770">
    <property type="entry name" value="SAND_dom"/>
</dbReference>
<evidence type="ECO:0000256" key="8">
    <source>
        <dbReference type="ARBA" id="ARBA00023163"/>
    </source>
</evidence>
<dbReference type="GO" id="GO:0000978">
    <property type="term" value="F:RNA polymerase II cis-regulatory region sequence-specific DNA binding"/>
    <property type="evidence" value="ECO:0007669"/>
    <property type="project" value="TreeGrafter"/>
</dbReference>
<feature type="domain" description="SAND" evidence="12">
    <location>
        <begin position="64"/>
        <end position="146"/>
    </location>
</feature>
<evidence type="ECO:0000313" key="13">
    <source>
        <dbReference type="Ensembl" id="ENSPKIP00000021806.1"/>
    </source>
</evidence>
<reference evidence="13" key="2">
    <citation type="submission" date="2025-09" db="UniProtKB">
        <authorList>
            <consortium name="Ensembl"/>
        </authorList>
    </citation>
    <scope>IDENTIFICATION</scope>
</reference>
<dbReference type="InterPro" id="IPR010919">
    <property type="entry name" value="SAND-like_dom_sf"/>
</dbReference>
<evidence type="ECO:0000256" key="6">
    <source>
        <dbReference type="ARBA" id="ARBA00023054"/>
    </source>
</evidence>
<dbReference type="Pfam" id="PF25892">
    <property type="entry name" value="Spe-44"/>
    <property type="match status" value="1"/>
</dbReference>
<evidence type="ECO:0000256" key="10">
    <source>
        <dbReference type="SAM" id="Coils"/>
    </source>
</evidence>
<dbReference type="Ensembl" id="ENSPKIT00000002449.1">
    <property type="protein sequence ID" value="ENSPKIP00000021806.1"/>
    <property type="gene ID" value="ENSPKIG00000006063.1"/>
</dbReference>
<evidence type="ECO:0000256" key="3">
    <source>
        <dbReference type="ARBA" id="ARBA00022723"/>
    </source>
</evidence>
<keyword evidence="14" id="KW-1185">Reference proteome</keyword>
<evidence type="ECO:0000256" key="2">
    <source>
        <dbReference type="ARBA" id="ARBA00022490"/>
    </source>
</evidence>
<dbReference type="STRING" id="1676925.ENSPKIP00000021806"/>
<dbReference type="PANTHER" id="PTHR10417:SF2">
    <property type="entry name" value="GLUCOCORTICOID MODULATORY ELEMENT-BINDING PROTEIN 2"/>
    <property type="match status" value="1"/>
</dbReference>
<evidence type="ECO:0000256" key="9">
    <source>
        <dbReference type="ARBA" id="ARBA00023242"/>
    </source>
</evidence>
<dbReference type="GeneTree" id="ENSGT00410000025596"/>
<proteinExistence type="predicted"/>
<dbReference type="GO" id="GO:0005737">
    <property type="term" value="C:cytoplasm"/>
    <property type="evidence" value="ECO:0007669"/>
    <property type="project" value="UniProtKB-SubCell"/>
</dbReference>